<evidence type="ECO:0000259" key="2">
    <source>
        <dbReference type="Pfam" id="PF00296"/>
    </source>
</evidence>
<keyword evidence="4" id="KW-1185">Reference proteome</keyword>
<reference evidence="4" key="1">
    <citation type="journal article" date="2019" name="Int. J. Syst. Evol. Microbiol.">
        <title>The Global Catalogue of Microorganisms (GCM) 10K type strain sequencing project: providing services to taxonomists for standard genome sequencing and annotation.</title>
        <authorList>
            <consortium name="The Broad Institute Genomics Platform"/>
            <consortium name="The Broad Institute Genome Sequencing Center for Infectious Disease"/>
            <person name="Wu L."/>
            <person name="Ma J."/>
        </authorList>
    </citation>
    <scope>NUCLEOTIDE SEQUENCE [LARGE SCALE GENOMIC DNA]</scope>
    <source>
        <strain evidence="4">JCM 14718</strain>
    </source>
</reference>
<evidence type="ECO:0000313" key="4">
    <source>
        <dbReference type="Proteomes" id="UP001500618"/>
    </source>
</evidence>
<dbReference type="PANTHER" id="PTHR30137:SF6">
    <property type="entry name" value="LUCIFERASE-LIKE MONOOXYGENASE"/>
    <property type="match status" value="1"/>
</dbReference>
<accession>A0ABP4V790</accession>
<dbReference type="InterPro" id="IPR011251">
    <property type="entry name" value="Luciferase-like_dom"/>
</dbReference>
<sequence length="339" mass="35498">MLDVVPVWRGGSATAALRASVDLAVRVEALGYTRFWAAEHHNTPSLAASAPAVMAAQLATATSTMRIGSGGVLLPNHPPLVVAEQFGMLSAFHPGRVDLGVGRAAGTDPATATALRRVGHRTGEEFAAQIAELAGYFAGARSGPIDAGAAREHHPPIWLLGSSPSSAAVAARLGLRYAYAHHVNPAATQESLHLYRDTFQASAHLAEPTSLVSAVVIAADFDAEAERIARPYLLAKIQMRGTARFDAFPTQQEADAYTFSRQERELTQAFADRQIIGGPDTVGQKAADLVAASGAGELMALTITPEHADRVASYRLLAEVVGVPAPVLSPQSTPTAFTG</sequence>
<comment type="caution">
    <text evidence="3">The sequence shown here is derived from an EMBL/GenBank/DDBJ whole genome shotgun (WGS) entry which is preliminary data.</text>
</comment>
<dbReference type="PANTHER" id="PTHR30137">
    <property type="entry name" value="LUCIFERASE-LIKE MONOOXYGENASE"/>
    <property type="match status" value="1"/>
</dbReference>
<dbReference type="Gene3D" id="3.20.20.30">
    <property type="entry name" value="Luciferase-like domain"/>
    <property type="match status" value="1"/>
</dbReference>
<protein>
    <submittedName>
        <fullName evidence="3">LLM class flavin-dependent oxidoreductase</fullName>
    </submittedName>
</protein>
<dbReference type="InterPro" id="IPR019949">
    <property type="entry name" value="CmoO-like"/>
</dbReference>
<comment type="similarity">
    <text evidence="1">To bacterial alkanal monooxygenase alpha and beta chains.</text>
</comment>
<dbReference type="Pfam" id="PF00296">
    <property type="entry name" value="Bac_luciferase"/>
    <property type="match status" value="1"/>
</dbReference>
<evidence type="ECO:0000256" key="1">
    <source>
        <dbReference type="ARBA" id="ARBA00007789"/>
    </source>
</evidence>
<dbReference type="NCBIfam" id="TIGR03558">
    <property type="entry name" value="oxido_grp_1"/>
    <property type="match status" value="1"/>
</dbReference>
<dbReference type="EMBL" id="BAAANY010000041">
    <property type="protein sequence ID" value="GAA1716672.1"/>
    <property type="molecule type" value="Genomic_DNA"/>
</dbReference>
<dbReference type="SUPFAM" id="SSF51679">
    <property type="entry name" value="Bacterial luciferase-like"/>
    <property type="match status" value="1"/>
</dbReference>
<feature type="domain" description="Luciferase-like" evidence="2">
    <location>
        <begin position="11"/>
        <end position="292"/>
    </location>
</feature>
<dbReference type="InterPro" id="IPR036661">
    <property type="entry name" value="Luciferase-like_sf"/>
</dbReference>
<proteinExistence type="predicted"/>
<organism evidence="3 4">
    <name type="scientific">Fodinicola feengrottensis</name>
    <dbReference type="NCBI Taxonomy" id="435914"/>
    <lineage>
        <taxon>Bacteria</taxon>
        <taxon>Bacillati</taxon>
        <taxon>Actinomycetota</taxon>
        <taxon>Actinomycetes</taxon>
        <taxon>Mycobacteriales</taxon>
        <taxon>Fodinicola</taxon>
    </lineage>
</organism>
<evidence type="ECO:0000313" key="3">
    <source>
        <dbReference type="EMBL" id="GAA1716672.1"/>
    </source>
</evidence>
<dbReference type="Proteomes" id="UP001500618">
    <property type="component" value="Unassembled WGS sequence"/>
</dbReference>
<name>A0ABP4V790_9ACTN</name>
<dbReference type="InterPro" id="IPR050766">
    <property type="entry name" value="Bact_Lucif_Oxidored"/>
</dbReference>
<gene>
    <name evidence="3" type="ORF">GCM10009765_76630</name>
</gene>